<evidence type="ECO:0000256" key="2">
    <source>
        <dbReference type="ARBA" id="ARBA00022801"/>
    </source>
</evidence>
<feature type="chain" id="PRO_5012455471" evidence="3">
    <location>
        <begin position="29"/>
        <end position="475"/>
    </location>
</feature>
<dbReference type="InterPro" id="IPR011059">
    <property type="entry name" value="Metal-dep_hydrolase_composite"/>
</dbReference>
<accession>A0A1M7UP77</accession>
<dbReference type="OrthoDB" id="9796020at2"/>
<feature type="signal peptide" evidence="3">
    <location>
        <begin position="1"/>
        <end position="28"/>
    </location>
</feature>
<gene>
    <name evidence="5" type="ORF">SAMN05444170_6053</name>
</gene>
<comment type="similarity">
    <text evidence="1">Belongs to the metallo-dependent hydrolases superfamily. ATZ/TRZ family.</text>
</comment>
<evidence type="ECO:0000259" key="4">
    <source>
        <dbReference type="Pfam" id="PF01979"/>
    </source>
</evidence>
<dbReference type="SUPFAM" id="SSF51556">
    <property type="entry name" value="Metallo-dependent hydrolases"/>
    <property type="match status" value="1"/>
</dbReference>
<keyword evidence="6" id="KW-1185">Reference proteome</keyword>
<evidence type="ECO:0000256" key="3">
    <source>
        <dbReference type="SAM" id="SignalP"/>
    </source>
</evidence>
<dbReference type="PROSITE" id="PS51318">
    <property type="entry name" value="TAT"/>
    <property type="match status" value="1"/>
</dbReference>
<dbReference type="NCBIfam" id="NF006056">
    <property type="entry name" value="PRK08204.1"/>
    <property type="match status" value="1"/>
</dbReference>
<dbReference type="PANTHER" id="PTHR43794">
    <property type="entry name" value="AMINOHYDROLASE SSNA-RELATED"/>
    <property type="match status" value="1"/>
</dbReference>
<reference evidence="6" key="1">
    <citation type="submission" date="2016-11" db="EMBL/GenBank/DDBJ databases">
        <authorList>
            <person name="Varghese N."/>
            <person name="Submissions S."/>
        </authorList>
    </citation>
    <scope>NUCLEOTIDE SEQUENCE [LARGE SCALE GENOMIC DNA]</scope>
    <source>
        <strain evidence="6">GAS401</strain>
    </source>
</reference>
<dbReference type="Gene3D" id="2.30.40.10">
    <property type="entry name" value="Urease, subunit C, domain 1"/>
    <property type="match status" value="1"/>
</dbReference>
<protein>
    <submittedName>
        <fullName evidence="5">Cytosine/adenosine deaminase</fullName>
    </submittedName>
</protein>
<evidence type="ECO:0000313" key="5">
    <source>
        <dbReference type="EMBL" id="SHN84758.1"/>
    </source>
</evidence>
<evidence type="ECO:0000313" key="6">
    <source>
        <dbReference type="Proteomes" id="UP000184096"/>
    </source>
</evidence>
<dbReference type="AlphaFoldDB" id="A0A1M7UP77"/>
<proteinExistence type="inferred from homology"/>
<feature type="domain" description="Amidohydrolase-related" evidence="4">
    <location>
        <begin position="94"/>
        <end position="442"/>
    </location>
</feature>
<dbReference type="EMBL" id="LT670849">
    <property type="protein sequence ID" value="SHN84758.1"/>
    <property type="molecule type" value="Genomic_DNA"/>
</dbReference>
<evidence type="ECO:0000256" key="1">
    <source>
        <dbReference type="ARBA" id="ARBA00006745"/>
    </source>
</evidence>
<dbReference type="GO" id="GO:0016810">
    <property type="term" value="F:hydrolase activity, acting on carbon-nitrogen (but not peptide) bonds"/>
    <property type="evidence" value="ECO:0007669"/>
    <property type="project" value="InterPro"/>
</dbReference>
<dbReference type="SUPFAM" id="SSF51338">
    <property type="entry name" value="Composite domain of metallo-dependent hydrolases"/>
    <property type="match status" value="1"/>
</dbReference>
<keyword evidence="3" id="KW-0732">Signal</keyword>
<dbReference type="RefSeq" id="WP_083587832.1">
    <property type="nucleotide sequence ID" value="NZ_LT670849.1"/>
</dbReference>
<dbReference type="InterPro" id="IPR032466">
    <property type="entry name" value="Metal_Hydrolase"/>
</dbReference>
<dbReference type="InterPro" id="IPR050287">
    <property type="entry name" value="MTA/SAH_deaminase"/>
</dbReference>
<dbReference type="PANTHER" id="PTHR43794:SF11">
    <property type="entry name" value="AMIDOHYDROLASE-RELATED DOMAIN-CONTAINING PROTEIN"/>
    <property type="match status" value="1"/>
</dbReference>
<sequence>MCEICRRNFIRGAAALGATGLLSPSLMAQTPRGETASPRLPARGEFTITNAYVMTMERDFGDFTSGSVHVRNGEIVAVGQGVSGGETIDGSGMIVMPGLVETHWHMWNTIFRSFAGDKQEEGYFPTVARFGQQMTPDDIFQSTRLSAAEAINSGMTFVHSWCHNVRSTAHAEADIRALSLAGIRARHSCGWPQGLPDTQSADQAPIETLAKNWKSYSNEGLLTLGMGWRGQFRAGPIKPEVYQPEFDNARKLGLPITVHVAAAAHRAVNQVELLYKSKLMGKDVQLVHALAVTPAELDMIEETGASISTSPGSELRIGYGYPPISEILAKRIPIGISIDTSALTGSSNMFGVLKLARDSENARAESEFKMTARRALELGTIEGARAMGIEDQVGSLKPGKRADLIMISPNALNMAVVTDPAHLVLEATGPENVDSVVVDGRILKRGGKLLALDTAEVITGARTALAGIRERAKWR</sequence>
<dbReference type="InterPro" id="IPR006311">
    <property type="entry name" value="TAT_signal"/>
</dbReference>
<keyword evidence="2" id="KW-0378">Hydrolase</keyword>
<name>A0A1M7UP77_9BRAD</name>
<dbReference type="Proteomes" id="UP000184096">
    <property type="component" value="Chromosome I"/>
</dbReference>
<dbReference type="InterPro" id="IPR006680">
    <property type="entry name" value="Amidohydro-rel"/>
</dbReference>
<dbReference type="Pfam" id="PF01979">
    <property type="entry name" value="Amidohydro_1"/>
    <property type="match status" value="1"/>
</dbReference>
<dbReference type="Gene3D" id="3.20.20.140">
    <property type="entry name" value="Metal-dependent hydrolases"/>
    <property type="match status" value="1"/>
</dbReference>
<organism evidence="5 6">
    <name type="scientific">Bradyrhizobium erythrophlei</name>
    <dbReference type="NCBI Taxonomy" id="1437360"/>
    <lineage>
        <taxon>Bacteria</taxon>
        <taxon>Pseudomonadati</taxon>
        <taxon>Pseudomonadota</taxon>
        <taxon>Alphaproteobacteria</taxon>
        <taxon>Hyphomicrobiales</taxon>
        <taxon>Nitrobacteraceae</taxon>
        <taxon>Bradyrhizobium</taxon>
    </lineage>
</organism>